<feature type="binding site" evidence="6">
    <location>
        <position position="267"/>
    </location>
    <ligand>
        <name>S-adenosyl-L-methionine</name>
        <dbReference type="ChEBI" id="CHEBI:59789"/>
    </ligand>
</feature>
<comment type="catalytic activity">
    <reaction evidence="6">
        <text>L-lysyl-[protein] + 3 S-adenosyl-L-methionine = N(6),N(6),N(6)-trimethyl-L-lysyl-[protein] + 3 S-adenosyl-L-homocysteine + 3 H(+)</text>
        <dbReference type="Rhea" id="RHEA:54192"/>
        <dbReference type="Rhea" id="RHEA-COMP:9752"/>
        <dbReference type="Rhea" id="RHEA-COMP:13826"/>
        <dbReference type="ChEBI" id="CHEBI:15378"/>
        <dbReference type="ChEBI" id="CHEBI:29969"/>
        <dbReference type="ChEBI" id="CHEBI:57856"/>
        <dbReference type="ChEBI" id="CHEBI:59789"/>
        <dbReference type="ChEBI" id="CHEBI:61961"/>
    </reaction>
</comment>
<comment type="caution">
    <text evidence="7">The sequence shown here is derived from an EMBL/GenBank/DDBJ whole genome shotgun (WGS) entry which is preliminary data.</text>
</comment>
<evidence type="ECO:0000313" key="8">
    <source>
        <dbReference type="EMBL" id="KRK56762.1"/>
    </source>
</evidence>
<evidence type="ECO:0000256" key="1">
    <source>
        <dbReference type="ARBA" id="ARBA00009741"/>
    </source>
</evidence>
<comment type="subcellular location">
    <subcellularLocation>
        <location evidence="6">Cytoplasm</location>
    </subcellularLocation>
</comment>
<keyword evidence="3 6" id="KW-0489">Methyltransferase</keyword>
<dbReference type="Gene3D" id="3.40.50.150">
    <property type="entry name" value="Vaccinia Virus protein VP39"/>
    <property type="match status" value="1"/>
</dbReference>
<dbReference type="InterPro" id="IPR004498">
    <property type="entry name" value="Ribosomal_PrmA_MeTrfase"/>
</dbReference>
<evidence type="ECO:0000313" key="10">
    <source>
        <dbReference type="Proteomes" id="UP000051883"/>
    </source>
</evidence>
<dbReference type="EC" id="2.1.1.-" evidence="6"/>
<feature type="binding site" evidence="6">
    <location>
        <position position="202"/>
    </location>
    <ligand>
        <name>S-adenosyl-L-methionine</name>
        <dbReference type="ChEBI" id="CHEBI:59789"/>
    </ligand>
</feature>
<dbReference type="SUPFAM" id="SSF53335">
    <property type="entry name" value="S-adenosyl-L-methionine-dependent methyltransferases"/>
    <property type="match status" value="1"/>
</dbReference>
<dbReference type="PIRSF" id="PIRSF000401">
    <property type="entry name" value="RPL11_MTase"/>
    <property type="match status" value="1"/>
</dbReference>
<feature type="binding site" evidence="6">
    <location>
        <position position="224"/>
    </location>
    <ligand>
        <name>S-adenosyl-L-methionine</name>
        <dbReference type="ChEBI" id="CHEBI:59789"/>
    </ligand>
</feature>
<comment type="function">
    <text evidence="6">Methylates ribosomal protein L11.</text>
</comment>
<dbReference type="PATRIC" id="fig|525309.8.peg.1122"/>
<dbReference type="HAMAP" id="MF_00735">
    <property type="entry name" value="Methyltr_PrmA"/>
    <property type="match status" value="1"/>
</dbReference>
<dbReference type="HOGENOM" id="CLU_049382_0_1_9"/>
<accession>C8P813</accession>
<evidence type="ECO:0000313" key="9">
    <source>
        <dbReference type="Proteomes" id="UP000003675"/>
    </source>
</evidence>
<keyword evidence="7" id="KW-0689">Ribosomal protein</keyword>
<gene>
    <name evidence="6 7" type="primary">prmA</name>
    <name evidence="8" type="ORF">FC31_GL001110</name>
    <name evidence="7" type="ORF">HMPREF0494_1457</name>
</gene>
<feature type="binding site" evidence="6">
    <location>
        <position position="181"/>
    </location>
    <ligand>
        <name>S-adenosyl-L-methionine</name>
        <dbReference type="ChEBI" id="CHEBI:59789"/>
    </ligand>
</feature>
<dbReference type="AlphaFoldDB" id="C8P813"/>
<dbReference type="PANTHER" id="PTHR43648">
    <property type="entry name" value="ELECTRON TRANSFER FLAVOPROTEIN BETA SUBUNIT LYSINE METHYLTRANSFERASE"/>
    <property type="match status" value="1"/>
</dbReference>
<name>C8P813_9LACO</name>
<dbReference type="EMBL" id="AZDK01000029">
    <property type="protein sequence ID" value="KRK56762.1"/>
    <property type="molecule type" value="Genomic_DNA"/>
</dbReference>
<sequence length="336" mass="36714">MGLVVTIFVNYKEERSMDWTAVTVITSSEAVEAVSYLLTDEGAQGIQIDDAADFAHLQSGKYGRYGEIIDPEEIPHRKQGAAVTGYFPKKTFVPEIVPTITTKVAKLKDYGLNPGENKVSAALVNNEEWATVWQKYYHPLRVTNELTIVPQWEDYTPEQDSEKLLYLDPGMAFGTGTHPTTRLMLQALEQVIRGGESLIDVGTGSGVLSIAAKQLGAGQVAAYDVDDVAVQSAKKNLALNPVASDVRLGVNSLLDGIHTQVDVIVANILAEIIVPLIPQAYDNLKPGGRFLISGIIDDKASLIRQELAEQDFIIDSETKMKDWHGIIAHKPAEEEA</sequence>
<evidence type="ECO:0000256" key="3">
    <source>
        <dbReference type="ARBA" id="ARBA00022603"/>
    </source>
</evidence>
<dbReference type="EMBL" id="ACLL01000040">
    <property type="protein sequence ID" value="EEW53371.1"/>
    <property type="molecule type" value="Genomic_DNA"/>
</dbReference>
<keyword evidence="5 6" id="KW-0949">S-adenosyl-L-methionine</keyword>
<dbReference type="GO" id="GO:0005737">
    <property type="term" value="C:cytoplasm"/>
    <property type="evidence" value="ECO:0007669"/>
    <property type="project" value="UniProtKB-SubCell"/>
</dbReference>
<keyword evidence="10" id="KW-1185">Reference proteome</keyword>
<organism evidence="7 9">
    <name type="scientific">Limosilactobacillus antri DSM 16041</name>
    <dbReference type="NCBI Taxonomy" id="525309"/>
    <lineage>
        <taxon>Bacteria</taxon>
        <taxon>Bacillati</taxon>
        <taxon>Bacillota</taxon>
        <taxon>Bacilli</taxon>
        <taxon>Lactobacillales</taxon>
        <taxon>Lactobacillaceae</taxon>
        <taxon>Limosilactobacillus</taxon>
    </lineage>
</organism>
<dbReference type="Proteomes" id="UP000003675">
    <property type="component" value="Unassembled WGS sequence"/>
</dbReference>
<evidence type="ECO:0000256" key="5">
    <source>
        <dbReference type="ARBA" id="ARBA00022691"/>
    </source>
</evidence>
<dbReference type="CDD" id="cd02440">
    <property type="entry name" value="AdoMet_MTases"/>
    <property type="match status" value="1"/>
</dbReference>
<evidence type="ECO:0000313" key="7">
    <source>
        <dbReference type="EMBL" id="EEW53371.1"/>
    </source>
</evidence>
<reference evidence="8 10" key="2">
    <citation type="journal article" date="2015" name="Genome Announc.">
        <title>Expanding the biotechnology potential of lactobacilli through comparative genomics of 213 strains and associated genera.</title>
        <authorList>
            <person name="Sun Z."/>
            <person name="Harris H.M."/>
            <person name="McCann A."/>
            <person name="Guo C."/>
            <person name="Argimon S."/>
            <person name="Zhang W."/>
            <person name="Yang X."/>
            <person name="Jeffery I.B."/>
            <person name="Cooney J.C."/>
            <person name="Kagawa T.F."/>
            <person name="Liu W."/>
            <person name="Song Y."/>
            <person name="Salvetti E."/>
            <person name="Wrobel A."/>
            <person name="Rasinkangas P."/>
            <person name="Parkhill J."/>
            <person name="Rea M.C."/>
            <person name="O'Sullivan O."/>
            <person name="Ritari J."/>
            <person name="Douillard F.P."/>
            <person name="Paul Ross R."/>
            <person name="Yang R."/>
            <person name="Briner A.E."/>
            <person name="Felis G.E."/>
            <person name="de Vos W.M."/>
            <person name="Barrangou R."/>
            <person name="Klaenhammer T.R."/>
            <person name="Caufield P.W."/>
            <person name="Cui Y."/>
            <person name="Zhang H."/>
            <person name="O'Toole P.W."/>
        </authorList>
    </citation>
    <scope>NUCLEOTIDE SEQUENCE [LARGE SCALE GENOMIC DNA]</scope>
    <source>
        <strain evidence="8 10">DSM 16041</strain>
    </source>
</reference>
<evidence type="ECO:0000256" key="6">
    <source>
        <dbReference type="HAMAP-Rule" id="MF_00735"/>
    </source>
</evidence>
<proteinExistence type="inferred from homology"/>
<dbReference type="PANTHER" id="PTHR43648:SF1">
    <property type="entry name" value="ELECTRON TRANSFER FLAVOPROTEIN BETA SUBUNIT LYSINE METHYLTRANSFERASE"/>
    <property type="match status" value="1"/>
</dbReference>
<dbReference type="Pfam" id="PF06325">
    <property type="entry name" value="PrmA"/>
    <property type="match status" value="1"/>
</dbReference>
<keyword evidence="4 6" id="KW-0808">Transferase</keyword>
<dbReference type="eggNOG" id="COG2264">
    <property type="taxonomic scope" value="Bacteria"/>
</dbReference>
<dbReference type="InterPro" id="IPR050078">
    <property type="entry name" value="Ribosomal_L11_MeTrfase_PrmA"/>
</dbReference>
<keyword evidence="2 6" id="KW-0963">Cytoplasm</keyword>
<protein>
    <recommendedName>
        <fullName evidence="6">Ribosomal protein L11 methyltransferase</fullName>
        <shortName evidence="6">L11 Mtase</shortName>
        <ecNumber evidence="6">2.1.1.-</ecNumber>
    </recommendedName>
</protein>
<dbReference type="STRING" id="525309.HMPREF0494_1457"/>
<dbReference type="GO" id="GO:0008276">
    <property type="term" value="F:protein methyltransferase activity"/>
    <property type="evidence" value="ECO:0007669"/>
    <property type="project" value="UniProtKB-UniRule"/>
</dbReference>
<dbReference type="GO" id="GO:0005840">
    <property type="term" value="C:ribosome"/>
    <property type="evidence" value="ECO:0007669"/>
    <property type="project" value="UniProtKB-KW"/>
</dbReference>
<evidence type="ECO:0000256" key="4">
    <source>
        <dbReference type="ARBA" id="ARBA00022679"/>
    </source>
</evidence>
<dbReference type="GO" id="GO:0032259">
    <property type="term" value="P:methylation"/>
    <property type="evidence" value="ECO:0007669"/>
    <property type="project" value="UniProtKB-KW"/>
</dbReference>
<evidence type="ECO:0000256" key="2">
    <source>
        <dbReference type="ARBA" id="ARBA00022490"/>
    </source>
</evidence>
<reference evidence="7 9" key="1">
    <citation type="submission" date="2009-09" db="EMBL/GenBank/DDBJ databases">
        <authorList>
            <person name="Qin X."/>
            <person name="Bachman B."/>
            <person name="Battles P."/>
            <person name="Bell A."/>
            <person name="Bess C."/>
            <person name="Bickham C."/>
            <person name="Chaboub L."/>
            <person name="Chen D."/>
            <person name="Coyle M."/>
            <person name="Deiros D.R."/>
            <person name="Dinh H."/>
            <person name="Forbes L."/>
            <person name="Fowler G."/>
            <person name="Francisco L."/>
            <person name="Fu Q."/>
            <person name="Gubbala S."/>
            <person name="Hale W."/>
            <person name="Han Y."/>
            <person name="Hemphill L."/>
            <person name="Highlander S.K."/>
            <person name="Hirani K."/>
            <person name="Hogues M."/>
            <person name="Jackson L."/>
            <person name="Jakkamsetti A."/>
            <person name="Javaid M."/>
            <person name="Jiang H."/>
            <person name="Korchina V."/>
            <person name="Kovar C."/>
            <person name="Lara F."/>
            <person name="Lee S."/>
            <person name="Mata R."/>
            <person name="Mathew T."/>
            <person name="Moen C."/>
            <person name="Morales K."/>
            <person name="Munidasa M."/>
            <person name="Nazareth L."/>
            <person name="Ngo R."/>
            <person name="Nguyen L."/>
            <person name="Okwuonu G."/>
            <person name="Ongeri F."/>
            <person name="Patil S."/>
            <person name="Petrosino J."/>
            <person name="Pham C."/>
            <person name="Pham P."/>
            <person name="Pu L.-L."/>
            <person name="Puazo M."/>
            <person name="Raj R."/>
            <person name="Reid J."/>
            <person name="Rouhana J."/>
            <person name="Saada N."/>
            <person name="Shang Y."/>
            <person name="Simmons D."/>
            <person name="Thornton R."/>
            <person name="Warren J."/>
            <person name="Weissenberger G."/>
            <person name="Zhang J."/>
            <person name="Zhang L."/>
            <person name="Zhou C."/>
            <person name="Zhu D."/>
            <person name="Muzny D."/>
            <person name="Worley K."/>
            <person name="Gibbs R."/>
        </authorList>
    </citation>
    <scope>NUCLEOTIDE SEQUENCE [LARGE SCALE GENOMIC DNA]</scope>
    <source>
        <strain evidence="7 9">DSM 16041</strain>
    </source>
</reference>
<comment type="similarity">
    <text evidence="1 6">Belongs to the methyltransferase superfamily. PrmA family.</text>
</comment>
<dbReference type="InterPro" id="IPR029063">
    <property type="entry name" value="SAM-dependent_MTases_sf"/>
</dbReference>
<keyword evidence="7" id="KW-0687">Ribonucleoprotein</keyword>
<dbReference type="Proteomes" id="UP000051883">
    <property type="component" value="Unassembled WGS sequence"/>
</dbReference>
<dbReference type="NCBIfam" id="TIGR00406">
    <property type="entry name" value="prmA"/>
    <property type="match status" value="1"/>
</dbReference>